<feature type="region of interest" description="Disordered" evidence="1">
    <location>
        <begin position="373"/>
        <end position="460"/>
    </location>
</feature>
<evidence type="ECO:0000313" key="2">
    <source>
        <dbReference type="EMBL" id="GMA41447.1"/>
    </source>
</evidence>
<feature type="compositionally biased region" description="Low complexity" evidence="1">
    <location>
        <begin position="437"/>
        <end position="449"/>
    </location>
</feature>
<feature type="compositionally biased region" description="Basic and acidic residues" evidence="1">
    <location>
        <begin position="451"/>
        <end position="460"/>
    </location>
</feature>
<gene>
    <name evidence="2" type="ORF">GCM10025883_34920</name>
</gene>
<feature type="region of interest" description="Disordered" evidence="1">
    <location>
        <begin position="515"/>
        <end position="543"/>
    </location>
</feature>
<dbReference type="CDD" id="cd00085">
    <property type="entry name" value="HNHc"/>
    <property type="match status" value="1"/>
</dbReference>
<evidence type="ECO:0000313" key="3">
    <source>
        <dbReference type="Proteomes" id="UP001157126"/>
    </source>
</evidence>
<feature type="compositionally biased region" description="Acidic residues" evidence="1">
    <location>
        <begin position="479"/>
        <end position="495"/>
    </location>
</feature>
<evidence type="ECO:0000256" key="1">
    <source>
        <dbReference type="SAM" id="MobiDB-lite"/>
    </source>
</evidence>
<keyword evidence="3" id="KW-1185">Reference proteome</keyword>
<keyword evidence="2" id="KW-0378">Hydrolase</keyword>
<dbReference type="GO" id="GO:0004519">
    <property type="term" value="F:endonuclease activity"/>
    <property type="evidence" value="ECO:0007669"/>
    <property type="project" value="UniProtKB-KW"/>
</dbReference>
<protein>
    <submittedName>
        <fullName evidence="2">HNH endonuclease</fullName>
    </submittedName>
</protein>
<accession>A0ABQ6IWC6</accession>
<reference evidence="3" key="1">
    <citation type="journal article" date="2019" name="Int. J. Syst. Evol. Microbiol.">
        <title>The Global Catalogue of Microorganisms (GCM) 10K type strain sequencing project: providing services to taxonomists for standard genome sequencing and annotation.</title>
        <authorList>
            <consortium name="The Broad Institute Genomics Platform"/>
            <consortium name="The Broad Institute Genome Sequencing Center for Infectious Disease"/>
            <person name="Wu L."/>
            <person name="Ma J."/>
        </authorList>
    </citation>
    <scope>NUCLEOTIDE SEQUENCE [LARGE SCALE GENOMIC DNA]</scope>
    <source>
        <strain evidence="3">NBRC 113072</strain>
    </source>
</reference>
<sequence>MCPASSPAALIAPAEWGVGEPVTTAVFALLSDDELLGEVETIERITAWLAARSVSVVGELSRRRERDAVAALDGDASPRAQSLARVGAREAVVDEVVLATGLGQRAVQTRIDLARKDERHRWTREALAAGRLSWSRVLQVHDKTSAVDPHRMRGVLEQVLAPWQAPADDDPGDDGGLAVPQGVFSWRLGRAVAAATTSKQRHREAIDRRDLWAAITPDADGNLTVTGDAARIAAATGRVETIARRLRKEGDSRSLAHLRSDIALDLLQHGQLADSLPEGATAAYATFAGELPPARVDVTISAASLLGVSNEPGAIVLSGRETHLPARMVRDIAYRAGSTWRRIVTDPATGYMADVTRQGYAITGELRERVFARDRHSRVPGSTRPAALCDTDHDIDYADGGPTSESNASSKHRRGHNHKTHKRWTSRREPEVHGSITWTTGTGRNYTTTPFDHRDPTPTRDENWRALRAYLASRAMENADPDDDDDDDYGSDVDDGKEAAAAATTTLLLALAGHRPRRFPSHSRCGFADAGATGPRRRPRLRP</sequence>
<comment type="caution">
    <text evidence="2">The sequence shown here is derived from an EMBL/GenBank/DDBJ whole genome shotgun (WGS) entry which is preliminary data.</text>
</comment>
<organism evidence="2 3">
    <name type="scientific">Mobilicoccus caccae</name>
    <dbReference type="NCBI Taxonomy" id="1859295"/>
    <lineage>
        <taxon>Bacteria</taxon>
        <taxon>Bacillati</taxon>
        <taxon>Actinomycetota</taxon>
        <taxon>Actinomycetes</taxon>
        <taxon>Micrococcales</taxon>
        <taxon>Dermatophilaceae</taxon>
        <taxon>Mobilicoccus</taxon>
    </lineage>
</organism>
<proteinExistence type="predicted"/>
<name>A0ABQ6IWC6_9MICO</name>
<keyword evidence="2" id="KW-0540">Nuclease</keyword>
<dbReference type="InterPro" id="IPR003615">
    <property type="entry name" value="HNH_nuc"/>
</dbReference>
<feature type="region of interest" description="Disordered" evidence="1">
    <location>
        <begin position="475"/>
        <end position="497"/>
    </location>
</feature>
<keyword evidence="2" id="KW-0255">Endonuclease</keyword>
<dbReference type="EMBL" id="BSUO01000001">
    <property type="protein sequence ID" value="GMA41447.1"/>
    <property type="molecule type" value="Genomic_DNA"/>
</dbReference>
<dbReference type="Proteomes" id="UP001157126">
    <property type="component" value="Unassembled WGS sequence"/>
</dbReference>
<dbReference type="RefSeq" id="WP_284304995.1">
    <property type="nucleotide sequence ID" value="NZ_BSUO01000001.1"/>
</dbReference>
<feature type="compositionally biased region" description="Basic residues" evidence="1">
    <location>
        <begin position="410"/>
        <end position="425"/>
    </location>
</feature>